<dbReference type="Proteomes" id="UP000249016">
    <property type="component" value="Unassembled WGS sequence"/>
</dbReference>
<dbReference type="OrthoDB" id="978593at2"/>
<dbReference type="RefSeq" id="WP_111351214.1">
    <property type="nucleotide sequence ID" value="NZ_QLII01000003.1"/>
</dbReference>
<dbReference type="CDD" id="cd02042">
    <property type="entry name" value="ParAB_family"/>
    <property type="match status" value="1"/>
</dbReference>
<dbReference type="PANTHER" id="PTHR13696">
    <property type="entry name" value="P-LOOP CONTAINING NUCLEOSIDE TRIPHOSPHATE HYDROLASE"/>
    <property type="match status" value="1"/>
</dbReference>
<evidence type="ECO:0000313" key="2">
    <source>
        <dbReference type="EMBL" id="RAI73013.1"/>
    </source>
</evidence>
<name>A0A327NE77_9BACT</name>
<evidence type="ECO:0000259" key="1">
    <source>
        <dbReference type="Pfam" id="PF01656"/>
    </source>
</evidence>
<comment type="caution">
    <text evidence="2">The sequence shown here is derived from an EMBL/GenBank/DDBJ whole genome shotgun (WGS) entry which is preliminary data.</text>
</comment>
<keyword evidence="3" id="KW-1185">Reference proteome</keyword>
<dbReference type="SUPFAM" id="SSF52540">
    <property type="entry name" value="P-loop containing nucleoside triphosphate hydrolases"/>
    <property type="match status" value="1"/>
</dbReference>
<dbReference type="Gene3D" id="3.40.50.300">
    <property type="entry name" value="P-loop containing nucleotide triphosphate hydrolases"/>
    <property type="match status" value="1"/>
</dbReference>
<dbReference type="InterPro" id="IPR027417">
    <property type="entry name" value="P-loop_NTPase"/>
</dbReference>
<reference evidence="2 3" key="1">
    <citation type="submission" date="2018-06" db="EMBL/GenBank/DDBJ databases">
        <title>Spirosoma sp. HMF3257 Genome sequencing and assembly.</title>
        <authorList>
            <person name="Kang H."/>
            <person name="Cha I."/>
            <person name="Kim H."/>
            <person name="Kang J."/>
            <person name="Joh K."/>
        </authorList>
    </citation>
    <scope>NUCLEOTIDE SEQUENCE [LARGE SCALE GENOMIC DNA]</scope>
    <source>
        <strain evidence="2 3">HMF3257</strain>
    </source>
</reference>
<organism evidence="2 3">
    <name type="scientific">Spirosoma telluris</name>
    <dbReference type="NCBI Taxonomy" id="2183553"/>
    <lineage>
        <taxon>Bacteria</taxon>
        <taxon>Pseudomonadati</taxon>
        <taxon>Bacteroidota</taxon>
        <taxon>Cytophagia</taxon>
        <taxon>Cytophagales</taxon>
        <taxon>Cytophagaceae</taxon>
        <taxon>Spirosoma</taxon>
    </lineage>
</organism>
<sequence>MAKFISFCSQKGGVGKTSITVHAATYLAQTLKLPVTIFDCDYPQHSLTSIRDSEIERLKSDESFLKRAEKLSSLPYEIIPSQLVDALPKLDEYANTNRMVFIDIPGTLNVNGFDGFVKRLDAAILLLEPDPVSFESTMHTVLALANFQNKNGGMVPTYLLWNKYNVHEREERYTNLQDAALNYLETLKKERKQPIDVKFMEYRIPYSVSIKDYRSTLLPHKTIEPLVSELIESLVKEH</sequence>
<gene>
    <name evidence="2" type="ORF">HMF3257_38510</name>
</gene>
<dbReference type="InterPro" id="IPR050678">
    <property type="entry name" value="DNA_Partitioning_ATPase"/>
</dbReference>
<protein>
    <recommendedName>
        <fullName evidence="1">CobQ/CobB/MinD/ParA nucleotide binding domain-containing protein</fullName>
    </recommendedName>
</protein>
<accession>A0A327NE77</accession>
<dbReference type="AlphaFoldDB" id="A0A327NE77"/>
<dbReference type="InterPro" id="IPR002586">
    <property type="entry name" value="CobQ/CobB/MinD/ParA_Nub-bd_dom"/>
</dbReference>
<dbReference type="PANTHER" id="PTHR13696:SF52">
    <property type="entry name" value="PARA FAMILY PROTEIN CT_582"/>
    <property type="match status" value="1"/>
</dbReference>
<evidence type="ECO:0000313" key="3">
    <source>
        <dbReference type="Proteomes" id="UP000249016"/>
    </source>
</evidence>
<dbReference type="Pfam" id="PF01656">
    <property type="entry name" value="CbiA"/>
    <property type="match status" value="1"/>
</dbReference>
<proteinExistence type="predicted"/>
<feature type="domain" description="CobQ/CobB/MinD/ParA nucleotide binding" evidence="1">
    <location>
        <begin position="5"/>
        <end position="172"/>
    </location>
</feature>
<dbReference type="EMBL" id="QLII01000003">
    <property type="protein sequence ID" value="RAI73013.1"/>
    <property type="molecule type" value="Genomic_DNA"/>
</dbReference>